<reference evidence="10 11" key="1">
    <citation type="submission" date="2023-01" db="EMBL/GenBank/DDBJ databases">
        <authorList>
            <person name="Kreplak J."/>
        </authorList>
    </citation>
    <scope>NUCLEOTIDE SEQUENCE [LARGE SCALE GENOMIC DNA]</scope>
</reference>
<keyword evidence="2" id="KW-0805">Transcription regulation</keyword>
<dbReference type="InterPro" id="IPR016177">
    <property type="entry name" value="DNA-bd_dom_sf"/>
</dbReference>
<dbReference type="AlphaFoldDB" id="A0AAV1AFB1"/>
<dbReference type="PRINTS" id="PR00367">
    <property type="entry name" value="ETHRSPELEMNT"/>
</dbReference>
<name>A0AAV1AFB1_VICFA</name>
<keyword evidence="11" id="KW-1185">Reference proteome</keyword>
<keyword evidence="3" id="KW-0238">DNA-binding</keyword>
<evidence type="ECO:0000256" key="1">
    <source>
        <dbReference type="ARBA" id="ARBA00004123"/>
    </source>
</evidence>
<dbReference type="InterPro" id="IPR001471">
    <property type="entry name" value="AP2/ERF_dom"/>
</dbReference>
<dbReference type="Gene3D" id="3.30.730.10">
    <property type="entry name" value="AP2/ERF domain"/>
    <property type="match status" value="1"/>
</dbReference>
<dbReference type="GO" id="GO:0005634">
    <property type="term" value="C:nucleus"/>
    <property type="evidence" value="ECO:0007669"/>
    <property type="project" value="UniProtKB-SubCell"/>
</dbReference>
<comment type="subcellular location">
    <subcellularLocation>
        <location evidence="1">Nucleus</location>
    </subcellularLocation>
</comment>
<dbReference type="PANTHER" id="PTHR31985:SF292">
    <property type="entry name" value="AP2_ERF DOMAIN-CONTAINING PROTEIN"/>
    <property type="match status" value="1"/>
</dbReference>
<dbReference type="GO" id="GO:0003700">
    <property type="term" value="F:DNA-binding transcription factor activity"/>
    <property type="evidence" value="ECO:0007669"/>
    <property type="project" value="InterPro"/>
</dbReference>
<dbReference type="GO" id="GO:0003677">
    <property type="term" value="F:DNA binding"/>
    <property type="evidence" value="ECO:0007669"/>
    <property type="project" value="UniProtKB-KW"/>
</dbReference>
<evidence type="ECO:0000256" key="3">
    <source>
        <dbReference type="ARBA" id="ARBA00023125"/>
    </source>
</evidence>
<feature type="compositionally biased region" description="Low complexity" evidence="8">
    <location>
        <begin position="1"/>
        <end position="35"/>
    </location>
</feature>
<dbReference type="SUPFAM" id="SSF54171">
    <property type="entry name" value="DNA-binding domain"/>
    <property type="match status" value="1"/>
</dbReference>
<evidence type="ECO:0000256" key="7">
    <source>
        <dbReference type="ARBA" id="ARBA00024343"/>
    </source>
</evidence>
<evidence type="ECO:0000256" key="5">
    <source>
        <dbReference type="ARBA" id="ARBA00023163"/>
    </source>
</evidence>
<gene>
    <name evidence="10" type="ORF">VFH_IV068640</name>
</gene>
<dbReference type="SMART" id="SM00380">
    <property type="entry name" value="AP2"/>
    <property type="match status" value="1"/>
</dbReference>
<protein>
    <recommendedName>
        <fullName evidence="9">AP2/ERF domain-containing protein</fullName>
    </recommendedName>
</protein>
<dbReference type="InterPro" id="IPR051032">
    <property type="entry name" value="AP2/ERF_TF_ERF_subfamily"/>
</dbReference>
<evidence type="ECO:0000256" key="4">
    <source>
        <dbReference type="ARBA" id="ARBA00023159"/>
    </source>
</evidence>
<evidence type="ECO:0000256" key="8">
    <source>
        <dbReference type="SAM" id="MobiDB-lite"/>
    </source>
</evidence>
<keyword evidence="6" id="KW-0539">Nucleus</keyword>
<evidence type="ECO:0000313" key="11">
    <source>
        <dbReference type="Proteomes" id="UP001157006"/>
    </source>
</evidence>
<dbReference type="Proteomes" id="UP001157006">
    <property type="component" value="Chromosome 4"/>
</dbReference>
<evidence type="ECO:0000256" key="2">
    <source>
        <dbReference type="ARBA" id="ARBA00023015"/>
    </source>
</evidence>
<organism evidence="10 11">
    <name type="scientific">Vicia faba</name>
    <name type="common">Broad bean</name>
    <name type="synonym">Faba vulgaris</name>
    <dbReference type="NCBI Taxonomy" id="3906"/>
    <lineage>
        <taxon>Eukaryota</taxon>
        <taxon>Viridiplantae</taxon>
        <taxon>Streptophyta</taxon>
        <taxon>Embryophyta</taxon>
        <taxon>Tracheophyta</taxon>
        <taxon>Spermatophyta</taxon>
        <taxon>Magnoliopsida</taxon>
        <taxon>eudicotyledons</taxon>
        <taxon>Gunneridae</taxon>
        <taxon>Pentapetalae</taxon>
        <taxon>rosids</taxon>
        <taxon>fabids</taxon>
        <taxon>Fabales</taxon>
        <taxon>Fabaceae</taxon>
        <taxon>Papilionoideae</taxon>
        <taxon>50 kb inversion clade</taxon>
        <taxon>NPAAA clade</taxon>
        <taxon>Hologalegina</taxon>
        <taxon>IRL clade</taxon>
        <taxon>Fabeae</taxon>
        <taxon>Vicia</taxon>
    </lineage>
</organism>
<evidence type="ECO:0000259" key="9">
    <source>
        <dbReference type="PROSITE" id="PS51032"/>
    </source>
</evidence>
<dbReference type="PROSITE" id="PS51032">
    <property type="entry name" value="AP2_ERF"/>
    <property type="match status" value="1"/>
</dbReference>
<comment type="similarity">
    <text evidence="7">Belongs to the AP2/ERF transcription factor family. ERF subfamily.</text>
</comment>
<evidence type="ECO:0000313" key="10">
    <source>
        <dbReference type="EMBL" id="CAI8608112.1"/>
    </source>
</evidence>
<dbReference type="EMBL" id="OX451739">
    <property type="protein sequence ID" value="CAI8608112.1"/>
    <property type="molecule type" value="Genomic_DNA"/>
</dbReference>
<feature type="region of interest" description="Disordered" evidence="8">
    <location>
        <begin position="1"/>
        <end position="60"/>
    </location>
</feature>
<accession>A0AAV1AFB1</accession>
<sequence>MTQTTTTTSSETTTTTTTSNSSTSSSSSPLPSHSTQKQTSTKPKDDKNNNKHPTYHGVRKRSWGKWVSEIREPRKKSRIWLGTFSTPEAAARAHDVAALTIKGKTAILNFPNISNMLPIPATSAPSDIQAAATAAAAMVDFDEPVAHVTVQCCSESEQEQEQEQELSQIVELPKINEGEDDSVVDSAGSEFLLLDDSVNSTNWDVYHHPLTPSIGFEDGIEFYATFSDDFLSPIWD</sequence>
<dbReference type="CDD" id="cd00018">
    <property type="entry name" value="AP2"/>
    <property type="match status" value="1"/>
</dbReference>
<proteinExistence type="inferred from homology"/>
<dbReference type="FunFam" id="3.30.730.10:FF:000001">
    <property type="entry name" value="Ethylene-responsive transcription factor 2"/>
    <property type="match status" value="1"/>
</dbReference>
<dbReference type="InterPro" id="IPR036955">
    <property type="entry name" value="AP2/ERF_dom_sf"/>
</dbReference>
<dbReference type="PANTHER" id="PTHR31985">
    <property type="entry name" value="ETHYLENE-RESPONSIVE TRANSCRIPTION FACTOR ERF042-RELATED"/>
    <property type="match status" value="1"/>
</dbReference>
<dbReference type="Pfam" id="PF00847">
    <property type="entry name" value="AP2"/>
    <property type="match status" value="1"/>
</dbReference>
<evidence type="ECO:0000256" key="6">
    <source>
        <dbReference type="ARBA" id="ARBA00023242"/>
    </source>
</evidence>
<feature type="domain" description="AP2/ERF" evidence="9">
    <location>
        <begin position="54"/>
        <end position="111"/>
    </location>
</feature>
<keyword evidence="4" id="KW-0010">Activator</keyword>
<keyword evidence="5" id="KW-0804">Transcription</keyword>